<dbReference type="GO" id="GO:0051301">
    <property type="term" value="P:cell division"/>
    <property type="evidence" value="ECO:0007669"/>
    <property type="project" value="UniProtKB-KW"/>
</dbReference>
<reference evidence="2 3" key="1">
    <citation type="submission" date="2021-05" db="EMBL/GenBank/DDBJ databases">
        <title>Phylogenetic classification of ten novel species belonging to the genus Bifidobacterium comprising B. colchicus sp. nov., B. abeli sp. nov., B. bicoloris sp. nov., B. guerezis sp. nov., B. rosaliae sp. nov., B. santillanensis sp. nov., B. argentati sp. nov., B. amazzoni sp. nov., B. pluviali sp. nov., and B. pinnaculum sp. nov.</title>
        <authorList>
            <person name="Lugli G.A."/>
            <person name="Ruiz Garcia L."/>
            <person name="Margolles A."/>
            <person name="Ventura M."/>
        </authorList>
    </citation>
    <scope>NUCLEOTIDE SEQUENCE [LARGE SCALE GENOMIC DNA]</scope>
    <source>
        <strain evidence="2 3">6T3</strain>
    </source>
</reference>
<keyword evidence="2" id="KW-0131">Cell cycle</keyword>
<feature type="region of interest" description="Disordered" evidence="1">
    <location>
        <begin position="1"/>
        <end position="44"/>
    </location>
</feature>
<dbReference type="EMBL" id="JAHBBD010000033">
    <property type="protein sequence ID" value="MBW3083701.1"/>
    <property type="molecule type" value="Genomic_DNA"/>
</dbReference>
<comment type="caution">
    <text evidence="2">The sequence shown here is derived from an EMBL/GenBank/DDBJ whole genome shotgun (WGS) entry which is preliminary data.</text>
</comment>
<evidence type="ECO:0000313" key="2">
    <source>
        <dbReference type="EMBL" id="MBW3083701.1"/>
    </source>
</evidence>
<feature type="compositionally biased region" description="Pro residues" evidence="1">
    <location>
        <begin position="1"/>
        <end position="15"/>
    </location>
</feature>
<keyword evidence="2" id="KW-0132">Cell division</keyword>
<evidence type="ECO:0000313" key="3">
    <source>
        <dbReference type="Proteomes" id="UP000812844"/>
    </source>
</evidence>
<gene>
    <name evidence="2" type="ORF">KIH73_10130</name>
</gene>
<dbReference type="Proteomes" id="UP000812844">
    <property type="component" value="Unassembled WGS sequence"/>
</dbReference>
<feature type="compositionally biased region" description="Basic and acidic residues" evidence="1">
    <location>
        <begin position="35"/>
        <end position="44"/>
    </location>
</feature>
<sequence length="61" mass="6301">PATPVAPAAPTPLVQPKPATVPTFTPSGGDAASRSFDETSEHDVISLNESVGDLDIPDFLR</sequence>
<organism evidence="2 3">
    <name type="scientific">Bifidobacterium phasiani</name>
    <dbReference type="NCBI Taxonomy" id="2834431"/>
    <lineage>
        <taxon>Bacteria</taxon>
        <taxon>Bacillati</taxon>
        <taxon>Actinomycetota</taxon>
        <taxon>Actinomycetes</taxon>
        <taxon>Bifidobacteriales</taxon>
        <taxon>Bifidobacteriaceae</taxon>
        <taxon>Bifidobacterium</taxon>
    </lineage>
</organism>
<feature type="non-terminal residue" evidence="2">
    <location>
        <position position="1"/>
    </location>
</feature>
<proteinExistence type="predicted"/>
<evidence type="ECO:0000256" key="1">
    <source>
        <dbReference type="SAM" id="MobiDB-lite"/>
    </source>
</evidence>
<accession>A0ABS6WDA3</accession>
<keyword evidence="3" id="KW-1185">Reference proteome</keyword>
<protein>
    <submittedName>
        <fullName evidence="2">Cell division protein FtsZ</fullName>
    </submittedName>
</protein>
<name>A0ABS6WDA3_9BIFI</name>